<keyword evidence="2" id="KW-1185">Reference proteome</keyword>
<dbReference type="RefSeq" id="WP_315972138.1">
    <property type="nucleotide sequence ID" value="NZ_CP078078.1"/>
</dbReference>
<proteinExistence type="predicted"/>
<dbReference type="EMBL" id="CP078078">
    <property type="protein sequence ID" value="UPL19460.1"/>
    <property type="molecule type" value="Genomic_DNA"/>
</dbReference>
<accession>A0ABY4J617</accession>
<reference evidence="1 2" key="1">
    <citation type="submission" date="2021-06" db="EMBL/GenBank/DDBJ databases">
        <title>Genome-based taxonomic framework of Microbacterium strains isolated from marine environment, the description of four new species and reclassification of four preexisting species.</title>
        <authorList>
            <person name="Lee S.D."/>
            <person name="Kim S.-M."/>
            <person name="Byeon Y.-S."/>
            <person name="Yang H.L."/>
            <person name="Kim I.S."/>
        </authorList>
    </citation>
    <scope>NUCLEOTIDE SEQUENCE [LARGE SCALE GENOMIC DNA]</scope>
    <source>
        <strain evidence="1 2">KSW4-10</strain>
    </source>
</reference>
<gene>
    <name evidence="1" type="ORF">KV397_04010</name>
</gene>
<sequence length="349" mass="36670">MRDAHRGPGADLVGARALREWITGMPDRYARVFLVESGAQADRVAGAAGRDDVILLPEGSGPCAGPARVVPYTGALQDIGDELFFGERGVELQDYVAAAFLQFTGPTALSLFDAVSWQALLDDAELARRTGVFPSALIDPRVLLADRGALTEPGELATPSAIRVRADGAVSVGVQGDPLGTVDELPAVLAVPRPRAVALGGSVPREAFVADRTLREGTTRYLCATDLVKMLRLGNGEARISGFGWALVDDGLADAAPWAADPFLIETADGFVLADTRTLRRQLLSPVAAQVVAVTQTSTTPEVAAERVARQLGGSVADARALCLEAVTILNIRFGTRAGLARPANGIRR</sequence>
<dbReference type="NCBIfam" id="NF041823">
    <property type="entry name" value="daptide_RRE"/>
    <property type="match status" value="1"/>
</dbReference>
<name>A0ABY4J617_9MICO</name>
<dbReference type="Proteomes" id="UP000830631">
    <property type="component" value="Chromosome"/>
</dbReference>
<evidence type="ECO:0000313" key="1">
    <source>
        <dbReference type="EMBL" id="UPL19460.1"/>
    </source>
</evidence>
<protein>
    <submittedName>
        <fullName evidence="1">Uncharacterized protein</fullName>
    </submittedName>
</protein>
<evidence type="ECO:0000313" key="2">
    <source>
        <dbReference type="Proteomes" id="UP000830631"/>
    </source>
</evidence>
<dbReference type="InterPro" id="IPR049693">
    <property type="entry name" value="Daptide_RRE"/>
</dbReference>
<organism evidence="1 2">
    <name type="scientific">Microbacterium aurugineum</name>
    <dbReference type="NCBI Taxonomy" id="2851642"/>
    <lineage>
        <taxon>Bacteria</taxon>
        <taxon>Bacillati</taxon>
        <taxon>Actinomycetota</taxon>
        <taxon>Actinomycetes</taxon>
        <taxon>Micrococcales</taxon>
        <taxon>Microbacteriaceae</taxon>
        <taxon>Microbacterium</taxon>
    </lineage>
</organism>